<evidence type="ECO:0000313" key="3">
    <source>
        <dbReference type="Proteomes" id="UP000784294"/>
    </source>
</evidence>
<dbReference type="Proteomes" id="UP000784294">
    <property type="component" value="Unassembled WGS sequence"/>
</dbReference>
<name>A0A448XJL2_9PLAT</name>
<gene>
    <name evidence="2" type="ORF">PXEA_LOCUS31694</name>
</gene>
<comment type="caution">
    <text evidence="2">The sequence shown here is derived from an EMBL/GenBank/DDBJ whole genome shotgun (WGS) entry which is preliminary data.</text>
</comment>
<dbReference type="EMBL" id="CAAALY010257370">
    <property type="protein sequence ID" value="VEL38254.1"/>
    <property type="molecule type" value="Genomic_DNA"/>
</dbReference>
<evidence type="ECO:0008006" key="4">
    <source>
        <dbReference type="Google" id="ProtNLM"/>
    </source>
</evidence>
<keyword evidence="1" id="KW-0732">Signal</keyword>
<accession>A0A448XJL2</accession>
<dbReference type="AlphaFoldDB" id="A0A448XJL2"/>
<feature type="signal peptide" evidence="1">
    <location>
        <begin position="1"/>
        <end position="27"/>
    </location>
</feature>
<feature type="chain" id="PRO_5019372820" description="Secreted protein" evidence="1">
    <location>
        <begin position="28"/>
        <end position="169"/>
    </location>
</feature>
<evidence type="ECO:0000313" key="2">
    <source>
        <dbReference type="EMBL" id="VEL38254.1"/>
    </source>
</evidence>
<reference evidence="2" key="1">
    <citation type="submission" date="2018-11" db="EMBL/GenBank/DDBJ databases">
        <authorList>
            <consortium name="Pathogen Informatics"/>
        </authorList>
    </citation>
    <scope>NUCLEOTIDE SEQUENCE</scope>
</reference>
<sequence length="169" mass="18652">MPSIDDCISGRSLLSCLLLLCLRFLSSHDRCRLAVVCRTDNLAIPADLLFTLAAPSCLCLPAASIAHPSPIRLRLASTFRVLVHRSLAGFSASLGPICQSDPDERTLSSVVTLTWYIPRRFAGALVDFCWVVPCRYLLHDRREFGNGSSSRQHGAVKHVVLSQRYTKQA</sequence>
<keyword evidence="3" id="KW-1185">Reference proteome</keyword>
<organism evidence="2 3">
    <name type="scientific">Protopolystoma xenopodis</name>
    <dbReference type="NCBI Taxonomy" id="117903"/>
    <lineage>
        <taxon>Eukaryota</taxon>
        <taxon>Metazoa</taxon>
        <taxon>Spiralia</taxon>
        <taxon>Lophotrochozoa</taxon>
        <taxon>Platyhelminthes</taxon>
        <taxon>Monogenea</taxon>
        <taxon>Polyopisthocotylea</taxon>
        <taxon>Polystomatidea</taxon>
        <taxon>Polystomatidae</taxon>
        <taxon>Protopolystoma</taxon>
    </lineage>
</organism>
<evidence type="ECO:0000256" key="1">
    <source>
        <dbReference type="SAM" id="SignalP"/>
    </source>
</evidence>
<proteinExistence type="predicted"/>
<protein>
    <recommendedName>
        <fullName evidence="4">Secreted protein</fullName>
    </recommendedName>
</protein>